<reference evidence="6" key="1">
    <citation type="submission" date="2020-04" db="EMBL/GenBank/DDBJ databases">
        <authorList>
            <person name="Zhang T."/>
        </authorList>
    </citation>
    <scope>NUCLEOTIDE SEQUENCE</scope>
    <source>
        <strain evidence="6">HKST-UBA14</strain>
    </source>
</reference>
<feature type="region of interest" description="Disordered" evidence="5">
    <location>
        <begin position="124"/>
        <end position="146"/>
    </location>
</feature>
<dbReference type="AlphaFoldDB" id="A0A955RJP0"/>
<dbReference type="GO" id="GO:0019843">
    <property type="term" value="F:rRNA binding"/>
    <property type="evidence" value="ECO:0007669"/>
    <property type="project" value="UniProtKB-UniRule"/>
</dbReference>
<dbReference type="Pfam" id="PF00411">
    <property type="entry name" value="Ribosomal_S11"/>
    <property type="match status" value="1"/>
</dbReference>
<protein>
    <recommendedName>
        <fullName evidence="4">Small ribosomal subunit protein uS11</fullName>
    </recommendedName>
</protein>
<comment type="caution">
    <text evidence="6">The sequence shown here is derived from an EMBL/GenBank/DDBJ whole genome shotgun (WGS) entry which is preliminary data.</text>
</comment>
<evidence type="ECO:0000256" key="4">
    <source>
        <dbReference type="HAMAP-Rule" id="MF_01310"/>
    </source>
</evidence>
<dbReference type="EMBL" id="JAGQLK010000109">
    <property type="protein sequence ID" value="MCA9383669.1"/>
    <property type="molecule type" value="Genomic_DNA"/>
</dbReference>
<dbReference type="Proteomes" id="UP000783287">
    <property type="component" value="Unassembled WGS sequence"/>
</dbReference>
<dbReference type="SUPFAM" id="SSF53137">
    <property type="entry name" value="Translational machinery components"/>
    <property type="match status" value="1"/>
</dbReference>
<dbReference type="Gene3D" id="3.30.420.80">
    <property type="entry name" value="Ribosomal protein S11"/>
    <property type="match status" value="1"/>
</dbReference>
<keyword evidence="3 4" id="KW-0687">Ribonucleoprotein</keyword>
<dbReference type="PIRSF" id="PIRSF002131">
    <property type="entry name" value="Ribosomal_S11"/>
    <property type="match status" value="1"/>
</dbReference>
<dbReference type="InterPro" id="IPR001971">
    <property type="entry name" value="Ribosomal_uS11"/>
</dbReference>
<keyword evidence="4" id="KW-0699">rRNA-binding</keyword>
<evidence type="ECO:0000256" key="5">
    <source>
        <dbReference type="SAM" id="MobiDB-lite"/>
    </source>
</evidence>
<keyword evidence="4" id="KW-0694">RNA-binding</keyword>
<dbReference type="GO" id="GO:0003735">
    <property type="term" value="F:structural constituent of ribosome"/>
    <property type="evidence" value="ECO:0007669"/>
    <property type="project" value="InterPro"/>
</dbReference>
<reference evidence="6" key="2">
    <citation type="journal article" date="2021" name="Microbiome">
        <title>Successional dynamics and alternative stable states in a saline activated sludge microbial community over 9 years.</title>
        <authorList>
            <person name="Wang Y."/>
            <person name="Ye J."/>
            <person name="Ju F."/>
            <person name="Liu L."/>
            <person name="Boyd J.A."/>
            <person name="Deng Y."/>
            <person name="Parks D.H."/>
            <person name="Jiang X."/>
            <person name="Yin X."/>
            <person name="Woodcroft B.J."/>
            <person name="Tyson G.W."/>
            <person name="Hugenholtz P."/>
            <person name="Polz M.F."/>
            <person name="Zhang T."/>
        </authorList>
    </citation>
    <scope>NUCLEOTIDE SEQUENCE</scope>
    <source>
        <strain evidence="6">HKST-UBA14</strain>
    </source>
</reference>
<gene>
    <name evidence="4 6" type="primary">rpsK</name>
    <name evidence="6" type="ORF">KC909_04840</name>
</gene>
<dbReference type="NCBIfam" id="NF003698">
    <property type="entry name" value="PRK05309.1"/>
    <property type="match status" value="1"/>
</dbReference>
<dbReference type="InterPro" id="IPR036967">
    <property type="entry name" value="Ribosomal_uS11_sf"/>
</dbReference>
<sequence>MAKKKDKKPKKENKYAKAVEKTASKKKKKVQVNKATVYVKSSYNNTTITVTDMSGNVLAWSTPGVVGFSGSRKSTAYAATKAAEDVVEKLQKYGVKSAVVIVKGTGMGRQAAVKGLRGAGLKISSLSDHTPIPHGGTMPRKKPRGS</sequence>
<organism evidence="6 7">
    <name type="scientific">Candidatus Dojkabacteria bacterium</name>
    <dbReference type="NCBI Taxonomy" id="2099670"/>
    <lineage>
        <taxon>Bacteria</taxon>
        <taxon>Candidatus Dojkabacteria</taxon>
    </lineage>
</organism>
<comment type="subunit">
    <text evidence="4">Part of the 30S ribosomal subunit. Interacts with proteins S7 and S18. Binds to IF-3.</text>
</comment>
<evidence type="ECO:0000256" key="2">
    <source>
        <dbReference type="ARBA" id="ARBA00022980"/>
    </source>
</evidence>
<name>A0A955RJP0_9BACT</name>
<evidence type="ECO:0000313" key="6">
    <source>
        <dbReference type="EMBL" id="MCA9383669.1"/>
    </source>
</evidence>
<feature type="compositionally biased region" description="Basic residues" evidence="5">
    <location>
        <begin position="1"/>
        <end position="11"/>
    </location>
</feature>
<evidence type="ECO:0000313" key="7">
    <source>
        <dbReference type="Proteomes" id="UP000783287"/>
    </source>
</evidence>
<dbReference type="GO" id="GO:0006412">
    <property type="term" value="P:translation"/>
    <property type="evidence" value="ECO:0007669"/>
    <property type="project" value="UniProtKB-UniRule"/>
</dbReference>
<dbReference type="PANTHER" id="PTHR11759">
    <property type="entry name" value="40S RIBOSOMAL PROTEIN S14/30S RIBOSOMAL PROTEIN S11"/>
    <property type="match status" value="1"/>
</dbReference>
<comment type="function">
    <text evidence="4">Located on the platform of the 30S subunit, it bridges several disparate RNA helices of the 16S rRNA. Forms part of the Shine-Dalgarno cleft in the 70S ribosome.</text>
</comment>
<comment type="similarity">
    <text evidence="1 4">Belongs to the universal ribosomal protein uS11 family.</text>
</comment>
<accession>A0A955RJP0</accession>
<dbReference type="GO" id="GO:1990904">
    <property type="term" value="C:ribonucleoprotein complex"/>
    <property type="evidence" value="ECO:0007669"/>
    <property type="project" value="UniProtKB-KW"/>
</dbReference>
<keyword evidence="2 4" id="KW-0689">Ribosomal protein</keyword>
<evidence type="ECO:0000256" key="3">
    <source>
        <dbReference type="ARBA" id="ARBA00023274"/>
    </source>
</evidence>
<dbReference type="GO" id="GO:0005840">
    <property type="term" value="C:ribosome"/>
    <property type="evidence" value="ECO:0007669"/>
    <property type="project" value="UniProtKB-KW"/>
</dbReference>
<feature type="compositionally biased region" description="Basic and acidic residues" evidence="5">
    <location>
        <begin position="12"/>
        <end position="23"/>
    </location>
</feature>
<proteinExistence type="inferred from homology"/>
<dbReference type="HAMAP" id="MF_01310">
    <property type="entry name" value="Ribosomal_uS11"/>
    <property type="match status" value="1"/>
</dbReference>
<feature type="region of interest" description="Disordered" evidence="5">
    <location>
        <begin position="1"/>
        <end position="23"/>
    </location>
</feature>
<evidence type="ECO:0000256" key="1">
    <source>
        <dbReference type="ARBA" id="ARBA00006194"/>
    </source>
</evidence>